<keyword evidence="2" id="KW-0732">Signal</keyword>
<accession>A0A7S7RPL8</accession>
<dbReference type="Gene3D" id="3.40.50.2300">
    <property type="match status" value="2"/>
</dbReference>
<evidence type="ECO:0000313" key="5">
    <source>
        <dbReference type="Proteomes" id="UP000593836"/>
    </source>
</evidence>
<dbReference type="CDD" id="cd19978">
    <property type="entry name" value="PBP1_ABC_ligand_binding-like"/>
    <property type="match status" value="1"/>
</dbReference>
<evidence type="ECO:0000313" key="4">
    <source>
        <dbReference type="EMBL" id="QOY53699.1"/>
    </source>
</evidence>
<reference evidence="4 5" key="1">
    <citation type="submission" date="2020-05" db="EMBL/GenBank/DDBJ databases">
        <title>Sulfurimonas marisnigri, sp. nov., and Sulfurimonas baltica, sp. nov., manganese oxide reducing chemolithoautotrophs of the class Epsilonproteobacteria isolated from the pelagic redoxclines of the Black and Baltic Seas and emended description of the genus Sulfurimonas.</title>
        <authorList>
            <person name="Henkel J.V."/>
            <person name="Laudan C."/>
            <person name="Werner J."/>
            <person name="Neu T."/>
            <person name="Plewe S."/>
            <person name="Sproer C."/>
            <person name="Bunk B."/>
            <person name="Schulz-Vogt H.N."/>
        </authorList>
    </citation>
    <scope>NUCLEOTIDE SEQUENCE [LARGE SCALE GENOMIC DNA]</scope>
    <source>
        <strain evidence="4 5">SoZ1</strain>
    </source>
</reference>
<dbReference type="PANTHER" id="PTHR47235">
    <property type="entry name" value="BLR6548 PROTEIN"/>
    <property type="match status" value="1"/>
</dbReference>
<dbReference type="AlphaFoldDB" id="A0A7S7RPL8"/>
<dbReference type="Pfam" id="PF13458">
    <property type="entry name" value="Peripla_BP_6"/>
    <property type="match status" value="1"/>
</dbReference>
<dbReference type="InterPro" id="IPR028081">
    <property type="entry name" value="Leu-bd"/>
</dbReference>
<evidence type="ECO:0000256" key="1">
    <source>
        <dbReference type="ARBA" id="ARBA00010062"/>
    </source>
</evidence>
<protein>
    <submittedName>
        <fullName evidence="4">ABC transporter substrate-binding protein</fullName>
    </submittedName>
</protein>
<gene>
    <name evidence="4" type="ORF">HUE87_07225</name>
</gene>
<proteinExistence type="inferred from homology"/>
<dbReference type="EMBL" id="CP054493">
    <property type="protein sequence ID" value="QOY53699.1"/>
    <property type="molecule type" value="Genomic_DNA"/>
</dbReference>
<name>A0A7S7RPL8_9BACT</name>
<dbReference type="SUPFAM" id="SSF53822">
    <property type="entry name" value="Periplasmic binding protein-like I"/>
    <property type="match status" value="1"/>
</dbReference>
<keyword evidence="5" id="KW-1185">Reference proteome</keyword>
<feature type="domain" description="Leucine-binding protein" evidence="3">
    <location>
        <begin position="28"/>
        <end position="343"/>
    </location>
</feature>
<dbReference type="InterPro" id="IPR028082">
    <property type="entry name" value="Peripla_BP_I"/>
</dbReference>
<dbReference type="RefSeq" id="WP_194365534.1">
    <property type="nucleotide sequence ID" value="NZ_CP054493.1"/>
</dbReference>
<dbReference type="Proteomes" id="UP000593836">
    <property type="component" value="Chromosome"/>
</dbReference>
<organism evidence="4 5">
    <name type="scientific">Candidatus Sulfurimonas marisnigri</name>
    <dbReference type="NCBI Taxonomy" id="2740405"/>
    <lineage>
        <taxon>Bacteria</taxon>
        <taxon>Pseudomonadati</taxon>
        <taxon>Campylobacterota</taxon>
        <taxon>Epsilonproteobacteria</taxon>
        <taxon>Campylobacterales</taxon>
        <taxon>Sulfurimonadaceae</taxon>
        <taxon>Sulfurimonas</taxon>
    </lineage>
</organism>
<evidence type="ECO:0000259" key="3">
    <source>
        <dbReference type="Pfam" id="PF13458"/>
    </source>
</evidence>
<evidence type="ECO:0000256" key="2">
    <source>
        <dbReference type="ARBA" id="ARBA00022729"/>
    </source>
</evidence>
<dbReference type="PANTHER" id="PTHR47235:SF1">
    <property type="entry name" value="BLR6548 PROTEIN"/>
    <property type="match status" value="1"/>
</dbReference>
<dbReference type="KEGG" id="smas:HUE87_07225"/>
<sequence>MLKYIVATLITFVLIFFNFKSDEFDGKSIKLGLSIPRTGIMHAVGDAVYSGANAYFLHANQNKELKNVKVELIVYDDKYEPDLTLENIKKLIDKDVFAFFGLVGTPTVKNILQTIRSTDIPLIAPFTGASFLRNNEGIDVVNFRSSYKEEIDYIVEYLRNKRDISRFAVFYQNDDYGEEGFVSLLYSLNERGLTLAGEGTYKRNTLSIRHAFYEIKSSKPEAVFMIGAYKANALFIKTAKKDPIFKDTLFCNISFGDADEMIRELDYNTKNLLFSQVVPSYKDSVKPVILEYKDAMKRYFPNQPLGFISLEAFLAAKSVVEALKNIDGSITREKFLKEIKNIQKNTQLHNRVYLFKYENSKFIEVYNEN</sequence>
<comment type="similarity">
    <text evidence="1">Belongs to the leucine-binding protein family.</text>
</comment>